<reference evidence="8 9" key="1">
    <citation type="journal article" date="2011" name="J. Gen. Appl. Microbiol.">
        <title>Draft genome sequencing of the enigmatic yeast Saitoella complicata.</title>
        <authorList>
            <person name="Nishida H."/>
            <person name="Hamamoto M."/>
            <person name="Sugiyama J."/>
        </authorList>
    </citation>
    <scope>NUCLEOTIDE SEQUENCE [LARGE SCALE GENOMIC DNA]</scope>
    <source>
        <strain evidence="8 9">NRRL Y-17804</strain>
    </source>
</reference>
<evidence type="ECO:0000256" key="4">
    <source>
        <dbReference type="ARBA" id="ARBA00042988"/>
    </source>
</evidence>
<dbReference type="EC" id="1.1.1.179" evidence="3"/>
<dbReference type="SUPFAM" id="SSF55347">
    <property type="entry name" value="Glyceraldehyde-3-phosphate dehydrogenase-like, C-terminal domain"/>
    <property type="match status" value="1"/>
</dbReference>
<evidence type="ECO:0000259" key="6">
    <source>
        <dbReference type="Pfam" id="PF01408"/>
    </source>
</evidence>
<dbReference type="GO" id="GO:0000166">
    <property type="term" value="F:nucleotide binding"/>
    <property type="evidence" value="ECO:0007669"/>
    <property type="project" value="InterPro"/>
</dbReference>
<dbReference type="InterPro" id="IPR050984">
    <property type="entry name" value="Gfo/Idh/MocA_domain"/>
</dbReference>
<comment type="caution">
    <text evidence="8">The sequence shown here is derived from an EMBL/GenBank/DDBJ whole genome shotgun (WGS) entry which is preliminary data.</text>
</comment>
<keyword evidence="9" id="KW-1185">Reference proteome</keyword>
<sequence>MTFTLNWGILGCGGIAETFTKDLLLDPKSHRNVDVIHKVVATGSSSSVDKAKKFAETTGAKDAKHYGSYEELVKDENVDVIYVATPHSHHYANAMLALEAGKNVLCEKAFTVNAGQARKLVETARAKNLFLMEAQWTRYFPLSIELRRMISSGELGDIKQIFSDNGKSIEHIDRITNPNLAGGALLDLGVYSFLHIFQTVYHLDPEHTKPEVKAAILKDEKTGVDKFTTAILAWPGTTAIATCNYSLESDPKSDYSAGPCVRIVGTKAQVCIPSPPYRPTSFTVIPNGDGEVQKNDFPIEGGNGMWWEADEVAFCIRDGKKESEIMPLDESVVPGGARDVGCEAHGTLTSRWKANIPLSHRSGIRSNSYIAHYYTNRQRLWVTPIPQPNQ</sequence>
<dbReference type="Proteomes" id="UP000033140">
    <property type="component" value="Unassembled WGS sequence"/>
</dbReference>
<dbReference type="EMBL" id="BACD03000003">
    <property type="protein sequence ID" value="GAO46307.1"/>
    <property type="molecule type" value="Genomic_DNA"/>
</dbReference>
<dbReference type="STRING" id="698492.A0A0E9N8T5"/>
<evidence type="ECO:0000256" key="5">
    <source>
        <dbReference type="ARBA" id="ARBA00049233"/>
    </source>
</evidence>
<comment type="catalytic activity">
    <reaction evidence="5">
        <text>D-xylose + NADP(+) = D-xylono-1,5-lactone + NADPH + H(+)</text>
        <dbReference type="Rhea" id="RHEA:22000"/>
        <dbReference type="ChEBI" id="CHEBI:15378"/>
        <dbReference type="ChEBI" id="CHEBI:15867"/>
        <dbReference type="ChEBI" id="CHEBI:53455"/>
        <dbReference type="ChEBI" id="CHEBI:57783"/>
        <dbReference type="ChEBI" id="CHEBI:58349"/>
        <dbReference type="EC" id="1.1.1.179"/>
    </reaction>
</comment>
<organism evidence="8 9">
    <name type="scientific">Saitoella complicata (strain BCRC 22490 / CBS 7301 / JCM 7358 / NBRC 10748 / NRRL Y-17804)</name>
    <dbReference type="NCBI Taxonomy" id="698492"/>
    <lineage>
        <taxon>Eukaryota</taxon>
        <taxon>Fungi</taxon>
        <taxon>Dikarya</taxon>
        <taxon>Ascomycota</taxon>
        <taxon>Taphrinomycotina</taxon>
        <taxon>Taphrinomycotina incertae sedis</taxon>
        <taxon>Saitoella</taxon>
    </lineage>
</organism>
<dbReference type="Gene3D" id="3.30.360.10">
    <property type="entry name" value="Dihydrodipicolinate Reductase, domain 2"/>
    <property type="match status" value="1"/>
</dbReference>
<dbReference type="Gene3D" id="3.40.50.720">
    <property type="entry name" value="NAD(P)-binding Rossmann-like Domain"/>
    <property type="match status" value="1"/>
</dbReference>
<keyword evidence="2" id="KW-0560">Oxidoreductase</keyword>
<reference evidence="8 9" key="3">
    <citation type="journal article" date="2015" name="Genome Announc.">
        <title>Draft Genome Sequence of the Archiascomycetous Yeast Saitoella complicata.</title>
        <authorList>
            <person name="Yamauchi K."/>
            <person name="Kondo S."/>
            <person name="Hamamoto M."/>
            <person name="Takahashi Y."/>
            <person name="Ogura Y."/>
            <person name="Hayashi T."/>
            <person name="Nishida H."/>
        </authorList>
    </citation>
    <scope>NUCLEOTIDE SEQUENCE [LARGE SCALE GENOMIC DNA]</scope>
    <source>
        <strain evidence="8 9">NRRL Y-17804</strain>
    </source>
</reference>
<dbReference type="AlphaFoldDB" id="A0A0E9N8T5"/>
<evidence type="ECO:0000256" key="3">
    <source>
        <dbReference type="ARBA" id="ARBA00038984"/>
    </source>
</evidence>
<evidence type="ECO:0000256" key="1">
    <source>
        <dbReference type="ARBA" id="ARBA00010928"/>
    </source>
</evidence>
<evidence type="ECO:0000313" key="9">
    <source>
        <dbReference type="Proteomes" id="UP000033140"/>
    </source>
</evidence>
<feature type="domain" description="Gfo/Idh/MocA-like oxidoreductase N-terminal" evidence="6">
    <location>
        <begin position="5"/>
        <end position="132"/>
    </location>
</feature>
<name>A0A0E9N8T5_SAICN</name>
<dbReference type="PANTHER" id="PTHR22604:SF115">
    <property type="entry name" value="DIHYDRODIOL DEHYDROGENASE, PUTATIVE (AFU_ORTHOLOGUE AFUA_1G07520)-RELATED"/>
    <property type="match status" value="1"/>
</dbReference>
<protein>
    <recommendedName>
        <fullName evidence="3">D-xylose 1-dehydrogenase (NADP(+), D-xylono-1,5-lactone-forming)</fullName>
        <ecNumber evidence="3">1.1.1.179</ecNumber>
    </recommendedName>
    <alternativeName>
        <fullName evidence="4">D-xylose-NADP dehydrogenase</fullName>
    </alternativeName>
</protein>
<dbReference type="SUPFAM" id="SSF51735">
    <property type="entry name" value="NAD(P)-binding Rossmann-fold domains"/>
    <property type="match status" value="1"/>
</dbReference>
<comment type="similarity">
    <text evidence="1">Belongs to the Gfo/Idh/MocA family.</text>
</comment>
<dbReference type="GO" id="GO:0047837">
    <property type="term" value="F:D-xylose 1-dehydrogenase (NADP+) activity"/>
    <property type="evidence" value="ECO:0007669"/>
    <property type="project" value="UniProtKB-EC"/>
</dbReference>
<dbReference type="OMA" id="HMSLYHL"/>
<evidence type="ECO:0000313" key="8">
    <source>
        <dbReference type="EMBL" id="GAO46307.1"/>
    </source>
</evidence>
<dbReference type="InterPro" id="IPR055170">
    <property type="entry name" value="GFO_IDH_MocA-like_dom"/>
</dbReference>
<dbReference type="InterPro" id="IPR036291">
    <property type="entry name" value="NAD(P)-bd_dom_sf"/>
</dbReference>
<evidence type="ECO:0000259" key="7">
    <source>
        <dbReference type="Pfam" id="PF22725"/>
    </source>
</evidence>
<dbReference type="Pfam" id="PF22725">
    <property type="entry name" value="GFO_IDH_MocA_C3"/>
    <property type="match status" value="1"/>
</dbReference>
<dbReference type="InterPro" id="IPR000683">
    <property type="entry name" value="Gfo/Idh/MocA-like_OxRdtase_N"/>
</dbReference>
<dbReference type="PANTHER" id="PTHR22604">
    <property type="entry name" value="OXIDOREDUCTASES"/>
    <property type="match status" value="1"/>
</dbReference>
<feature type="domain" description="GFO/IDH/MocA-like oxidoreductase" evidence="7">
    <location>
        <begin position="145"/>
        <end position="269"/>
    </location>
</feature>
<evidence type="ECO:0000256" key="2">
    <source>
        <dbReference type="ARBA" id="ARBA00023002"/>
    </source>
</evidence>
<dbReference type="Pfam" id="PF01408">
    <property type="entry name" value="GFO_IDH_MocA"/>
    <property type="match status" value="1"/>
</dbReference>
<accession>A0A0E9N8T5</accession>
<gene>
    <name evidence="8" type="ORF">G7K_0539-t1</name>
</gene>
<proteinExistence type="inferred from homology"/>
<reference evidence="8 9" key="2">
    <citation type="journal article" date="2014" name="J. Gen. Appl. Microbiol.">
        <title>The early diverging ascomycetous budding yeast Saitoella complicata has three histone deacetylases belonging to the Clr6, Hos2, and Rpd3 lineages.</title>
        <authorList>
            <person name="Nishida H."/>
            <person name="Matsumoto T."/>
            <person name="Kondo S."/>
            <person name="Hamamoto M."/>
            <person name="Yoshikawa H."/>
        </authorList>
    </citation>
    <scope>NUCLEOTIDE SEQUENCE [LARGE SCALE GENOMIC DNA]</scope>
    <source>
        <strain evidence="8 9">NRRL Y-17804</strain>
    </source>
</reference>